<sequence length="148" mass="17367">MYLEQSLDVSKEHELLFKKKDFPFGVKLEILYNHRYPDDPRIGNTSGEIYHNLTRFHYRYNAEKASFKPEREVYYLKGAVGYSVLELADYDPKKHRNVLKGISSFSGFHSALQSRFHGAGCTVNNGYMASIVIKRAEKREDLFWHEIR</sequence>
<reference evidence="1 2" key="1">
    <citation type="submission" date="2018-11" db="EMBL/GenBank/DDBJ databases">
        <authorList>
            <person name="Zhou Z."/>
            <person name="Wang G."/>
        </authorList>
    </citation>
    <scope>NUCLEOTIDE SEQUENCE [LARGE SCALE GENOMIC DNA]</scope>
    <source>
        <strain evidence="1 2">KCTC42998</strain>
    </source>
</reference>
<evidence type="ECO:0000313" key="1">
    <source>
        <dbReference type="EMBL" id="RRB18036.1"/>
    </source>
</evidence>
<keyword evidence="2" id="KW-1185">Reference proteome</keyword>
<proteinExistence type="predicted"/>
<evidence type="ECO:0000313" key="2">
    <source>
        <dbReference type="Proteomes" id="UP000274271"/>
    </source>
</evidence>
<dbReference type="RefSeq" id="WP_148096026.1">
    <property type="nucleotide sequence ID" value="NZ_RQJP01000001.1"/>
</dbReference>
<dbReference type="Proteomes" id="UP000274271">
    <property type="component" value="Unassembled WGS sequence"/>
</dbReference>
<dbReference type="AlphaFoldDB" id="A0A3P1CYG8"/>
<accession>A0A3P1CYG8</accession>
<protein>
    <submittedName>
        <fullName evidence="1">Uncharacterized protein</fullName>
    </submittedName>
</protein>
<organism evidence="1 2">
    <name type="scientific">Larkinella knui</name>
    <dbReference type="NCBI Taxonomy" id="2025310"/>
    <lineage>
        <taxon>Bacteria</taxon>
        <taxon>Pseudomonadati</taxon>
        <taxon>Bacteroidota</taxon>
        <taxon>Cytophagia</taxon>
        <taxon>Cytophagales</taxon>
        <taxon>Spirosomataceae</taxon>
        <taxon>Larkinella</taxon>
    </lineage>
</organism>
<comment type="caution">
    <text evidence="1">The sequence shown here is derived from an EMBL/GenBank/DDBJ whole genome shotgun (WGS) entry which is preliminary data.</text>
</comment>
<dbReference type="EMBL" id="RQJP01000001">
    <property type="protein sequence ID" value="RRB18036.1"/>
    <property type="molecule type" value="Genomic_DNA"/>
</dbReference>
<gene>
    <name evidence="1" type="ORF">EHT87_07115</name>
</gene>
<name>A0A3P1CYG8_9BACT</name>